<protein>
    <submittedName>
        <fullName evidence="1">Uncharacterized protein</fullName>
    </submittedName>
</protein>
<gene>
    <name evidence="1" type="ORF">BS47DRAFT_1356885</name>
</gene>
<evidence type="ECO:0000313" key="1">
    <source>
        <dbReference type="EMBL" id="KAF9502633.1"/>
    </source>
</evidence>
<sequence>MPFAKGLSSYSDGASHGVADPKILIDEDLGYRKEIPVNHFVEHVLCWSLGDCIDHRILEELRDATETGELLDEFCSQADQRSR</sequence>
<name>A0A9P6AB03_9AGAM</name>
<proteinExistence type="predicted"/>
<feature type="non-terminal residue" evidence="1">
    <location>
        <position position="83"/>
    </location>
</feature>
<evidence type="ECO:0000313" key="2">
    <source>
        <dbReference type="Proteomes" id="UP000886523"/>
    </source>
</evidence>
<comment type="caution">
    <text evidence="1">The sequence shown here is derived from an EMBL/GenBank/DDBJ whole genome shotgun (WGS) entry which is preliminary data.</text>
</comment>
<reference evidence="1" key="1">
    <citation type="journal article" date="2020" name="Nat. Commun.">
        <title>Large-scale genome sequencing of mycorrhizal fungi provides insights into the early evolution of symbiotic traits.</title>
        <authorList>
            <person name="Miyauchi S."/>
            <person name="Kiss E."/>
            <person name="Kuo A."/>
            <person name="Drula E."/>
            <person name="Kohler A."/>
            <person name="Sanchez-Garcia M."/>
            <person name="Morin E."/>
            <person name="Andreopoulos B."/>
            <person name="Barry K.W."/>
            <person name="Bonito G."/>
            <person name="Buee M."/>
            <person name="Carver A."/>
            <person name="Chen C."/>
            <person name="Cichocki N."/>
            <person name="Clum A."/>
            <person name="Culley D."/>
            <person name="Crous P.W."/>
            <person name="Fauchery L."/>
            <person name="Girlanda M."/>
            <person name="Hayes R.D."/>
            <person name="Keri Z."/>
            <person name="LaButti K."/>
            <person name="Lipzen A."/>
            <person name="Lombard V."/>
            <person name="Magnuson J."/>
            <person name="Maillard F."/>
            <person name="Murat C."/>
            <person name="Nolan M."/>
            <person name="Ohm R.A."/>
            <person name="Pangilinan J."/>
            <person name="Pereira M.F."/>
            <person name="Perotto S."/>
            <person name="Peter M."/>
            <person name="Pfister S."/>
            <person name="Riley R."/>
            <person name="Sitrit Y."/>
            <person name="Stielow J.B."/>
            <person name="Szollosi G."/>
            <person name="Zifcakova L."/>
            <person name="Stursova M."/>
            <person name="Spatafora J.W."/>
            <person name="Tedersoo L."/>
            <person name="Vaario L.M."/>
            <person name="Yamada A."/>
            <person name="Yan M."/>
            <person name="Wang P."/>
            <person name="Xu J."/>
            <person name="Bruns T."/>
            <person name="Baldrian P."/>
            <person name="Vilgalys R."/>
            <person name="Dunand C."/>
            <person name="Henrissat B."/>
            <person name="Grigoriev I.V."/>
            <person name="Hibbett D."/>
            <person name="Nagy L.G."/>
            <person name="Martin F.M."/>
        </authorList>
    </citation>
    <scope>NUCLEOTIDE SEQUENCE</scope>
    <source>
        <strain evidence="1">UP504</strain>
    </source>
</reference>
<organism evidence="1 2">
    <name type="scientific">Hydnum rufescens UP504</name>
    <dbReference type="NCBI Taxonomy" id="1448309"/>
    <lineage>
        <taxon>Eukaryota</taxon>
        <taxon>Fungi</taxon>
        <taxon>Dikarya</taxon>
        <taxon>Basidiomycota</taxon>
        <taxon>Agaricomycotina</taxon>
        <taxon>Agaricomycetes</taxon>
        <taxon>Cantharellales</taxon>
        <taxon>Hydnaceae</taxon>
        <taxon>Hydnum</taxon>
    </lineage>
</organism>
<dbReference type="AlphaFoldDB" id="A0A9P6AB03"/>
<dbReference type="Proteomes" id="UP000886523">
    <property type="component" value="Unassembled WGS sequence"/>
</dbReference>
<dbReference type="EMBL" id="MU129814">
    <property type="protein sequence ID" value="KAF9502633.1"/>
    <property type="molecule type" value="Genomic_DNA"/>
</dbReference>
<accession>A0A9P6AB03</accession>
<keyword evidence="2" id="KW-1185">Reference proteome</keyword>